<dbReference type="SUPFAM" id="SSF52047">
    <property type="entry name" value="RNI-like"/>
    <property type="match status" value="1"/>
</dbReference>
<dbReference type="PANTHER" id="PTHR38926">
    <property type="entry name" value="F-BOX DOMAIN CONTAINING PROTEIN, EXPRESSED"/>
    <property type="match status" value="1"/>
</dbReference>
<dbReference type="Gene3D" id="3.80.10.10">
    <property type="entry name" value="Ribonuclease Inhibitor"/>
    <property type="match status" value="1"/>
</dbReference>
<protein>
    <recommendedName>
        <fullName evidence="3">F-box domain-containing protein</fullName>
    </recommendedName>
</protein>
<dbReference type="PANTHER" id="PTHR38926:SF72">
    <property type="entry name" value="IM:7136021-RELATED"/>
    <property type="match status" value="1"/>
</dbReference>
<gene>
    <name evidence="1" type="ORF">BGZ95_008268</name>
</gene>
<evidence type="ECO:0000313" key="1">
    <source>
        <dbReference type="EMBL" id="KAG0275871.1"/>
    </source>
</evidence>
<keyword evidence="2" id="KW-1185">Reference proteome</keyword>
<name>A0AAD4DEG2_9FUNG</name>
<organism evidence="1 2">
    <name type="scientific">Linnemannia exigua</name>
    <dbReference type="NCBI Taxonomy" id="604196"/>
    <lineage>
        <taxon>Eukaryota</taxon>
        <taxon>Fungi</taxon>
        <taxon>Fungi incertae sedis</taxon>
        <taxon>Mucoromycota</taxon>
        <taxon>Mortierellomycotina</taxon>
        <taxon>Mortierellomycetes</taxon>
        <taxon>Mortierellales</taxon>
        <taxon>Mortierellaceae</taxon>
        <taxon>Linnemannia</taxon>
    </lineage>
</organism>
<accession>A0AAD4DEG2</accession>
<reference evidence="1" key="1">
    <citation type="journal article" date="2020" name="Fungal Divers.">
        <title>Resolving the Mortierellaceae phylogeny through synthesis of multi-gene phylogenetics and phylogenomics.</title>
        <authorList>
            <person name="Vandepol N."/>
            <person name="Liber J."/>
            <person name="Desiro A."/>
            <person name="Na H."/>
            <person name="Kennedy M."/>
            <person name="Barry K."/>
            <person name="Grigoriev I.V."/>
            <person name="Miller A.N."/>
            <person name="O'Donnell K."/>
            <person name="Stajich J.E."/>
            <person name="Bonito G."/>
        </authorList>
    </citation>
    <scope>NUCLEOTIDE SEQUENCE</scope>
    <source>
        <strain evidence="1">NRRL 28262</strain>
    </source>
</reference>
<sequence>MDQQLHKLHALELEPVLELIGVVLENDNDVPMLKVCCLVNREWHRVFAPFLWWRVVDDFDKVLKRLYRTKYDPDLGLAAIDPDARMEPEYLALMDDFVQKVTDPSTPSAIHRRRRTHLCTSSLISFVVLGGLLDQIRVISYSFKEPPQFGIYDYSLREMVTPENCRMSNQYWKSKERVDNITTVLENCPLLRVLWLRDMDSSVYADPHEWLELSSARTCTGDEPFLPRWPMLRRAVFEGAMLDRHYLEIFLHNCPSLRSLHLSDIKFSVRGDMATRHIFPDPTLNEDTSQDPCQSDDPVIPYVGLEDLVMWNLGHVSHEEQLGFALRLPVLKKFSFRLDPTLSSVRLFYKPGFPHLTSLTLSGDLNHEVLIRAAHRLKYLKLEASQSVNEVIFETIARHHNTLETVIIDSRVLAIDLGEGPHRILRTCHRLLELSIHMPVLNCNPEKFRDHPWVCTHLRSLTIIPDCVPKNTTYTPFQAQAAFFEQLASTCLELQSLSFGGGTGSNDFQPHEGLELLLPLTQLEVLNLQPKSIATNAQLTEEHGKLVVSEWPKLRAIGGLYHYACRPFVAYVQEHRPEVDLSF</sequence>
<evidence type="ECO:0000313" key="2">
    <source>
        <dbReference type="Proteomes" id="UP001194580"/>
    </source>
</evidence>
<dbReference type="AlphaFoldDB" id="A0AAD4DEG2"/>
<comment type="caution">
    <text evidence="1">The sequence shown here is derived from an EMBL/GenBank/DDBJ whole genome shotgun (WGS) entry which is preliminary data.</text>
</comment>
<proteinExistence type="predicted"/>
<dbReference type="Proteomes" id="UP001194580">
    <property type="component" value="Unassembled WGS sequence"/>
</dbReference>
<dbReference type="InterPro" id="IPR032675">
    <property type="entry name" value="LRR_dom_sf"/>
</dbReference>
<evidence type="ECO:0008006" key="3">
    <source>
        <dbReference type="Google" id="ProtNLM"/>
    </source>
</evidence>
<dbReference type="EMBL" id="JAAAIL010000428">
    <property type="protein sequence ID" value="KAG0275871.1"/>
    <property type="molecule type" value="Genomic_DNA"/>
</dbReference>